<dbReference type="Pfam" id="PF00754">
    <property type="entry name" value="F5_F8_type_C"/>
    <property type="match status" value="1"/>
</dbReference>
<dbReference type="OrthoDB" id="536948at2759"/>
<dbReference type="PROSITE" id="PS50022">
    <property type="entry name" value="FA58C_3"/>
    <property type="match status" value="1"/>
</dbReference>
<keyword evidence="11" id="KW-1185">Reference proteome</keyword>
<proteinExistence type="predicted"/>
<dbReference type="CDD" id="cd00057">
    <property type="entry name" value="FA58C"/>
    <property type="match status" value="1"/>
</dbReference>
<keyword evidence="2" id="KW-0677">Repeat</keyword>
<dbReference type="Gene3D" id="2.60.120.260">
    <property type="entry name" value="Galactose-binding domain-like"/>
    <property type="match status" value="1"/>
</dbReference>
<evidence type="ECO:0000256" key="6">
    <source>
        <dbReference type="PROSITE-ProRule" id="PRU00196"/>
    </source>
</evidence>
<sequence length="650" mass="74139">MPVSWLGHISLRMEIYGEGPVTANLNDPGPLGLESYVIPDSSLTASSEYSADHGAKRGRLNLARVGNLRGAWSALTNNANQWIQVDLLDLYRVISVATQGREEYSQWVTSYKLACSTDGTIFHTVQGISTNPGADRIFTGNVDRNTIVTNTLPVPQICRYVRLMPVSWLGHISLRMEIYGEGPLTAAPQAAPQENDIRLVSTQTTTTRAGRVEVFHEGRWGSVCNYGFGMEDATVVCRQWGYPRGAITVRYFEERYGHSNGPWVLSSVKCTGTEAKLTDCPAGPWGYTRCSRNREAGVMCKANPKENDIRLMSAFPTLTRLGRLEVYHEGTWGNVCNQDDFDLQSASVACKQWGFRYGAYAIIQSLGRYGSGSGRFWLSTVRCVGTEAKLADCPADPWGQNQCSRDQTTGIICRGDRGGQVTSRGLYNMTEEEEEEAYAEKDEDFLQYLKEEEEAYAEKDEDFLQNLKEEEEAYAEKDEDFLQYLKEEEAYAEKDEDFLQNLKEEEAYAEKDEDFLQNLKEEEEAYAEKDEDFLQYLKEEEAYAEKDEDFLQNLKEEEAYAEKDEDFLQNLKEEEEAYAEKDEDFLQNLKEEEAYAEKDEDFLQNLKEEEEAYAEKDEDFLQNLKEEEEAYQEKKELELVAEILAQLEDN</sequence>
<feature type="domain" description="SRCR" evidence="9">
    <location>
        <begin position="197"/>
        <end position="301"/>
    </location>
</feature>
<dbReference type="FunFam" id="2.60.120.260:FF:000016">
    <property type="entry name" value="Contactin-associated protein-like 4 isoform 1"/>
    <property type="match status" value="1"/>
</dbReference>
<dbReference type="Pfam" id="PF00530">
    <property type="entry name" value="SRCR"/>
    <property type="match status" value="2"/>
</dbReference>
<keyword evidence="1" id="KW-0732">Signal</keyword>
<evidence type="ECO:0000259" key="9">
    <source>
        <dbReference type="PROSITE" id="PS50287"/>
    </source>
</evidence>
<keyword evidence="5" id="KW-0325">Glycoprotein</keyword>
<evidence type="ECO:0000313" key="11">
    <source>
        <dbReference type="Proteomes" id="UP000007110"/>
    </source>
</evidence>
<name>A0A7M7P2B3_STRPU</name>
<reference evidence="10" key="2">
    <citation type="submission" date="2021-01" db="UniProtKB">
        <authorList>
            <consortium name="EnsemblMetazoa"/>
        </authorList>
    </citation>
    <scope>IDENTIFICATION</scope>
</reference>
<feature type="domain" description="SRCR" evidence="9">
    <location>
        <begin position="309"/>
        <end position="414"/>
    </location>
</feature>
<dbReference type="SMART" id="SM00231">
    <property type="entry name" value="FA58C"/>
    <property type="match status" value="1"/>
</dbReference>
<feature type="disulfide bond" evidence="6">
    <location>
        <begin position="270"/>
        <end position="280"/>
    </location>
</feature>
<dbReference type="SMART" id="SM00202">
    <property type="entry name" value="SR"/>
    <property type="match status" value="2"/>
</dbReference>
<evidence type="ECO:0000256" key="2">
    <source>
        <dbReference type="ARBA" id="ARBA00022737"/>
    </source>
</evidence>
<protein>
    <submittedName>
        <fullName evidence="10">Uncharacterized protein</fullName>
    </submittedName>
</protein>
<evidence type="ECO:0000256" key="5">
    <source>
        <dbReference type="ARBA" id="ARBA00023180"/>
    </source>
</evidence>
<evidence type="ECO:0000256" key="4">
    <source>
        <dbReference type="ARBA" id="ARBA00023170"/>
    </source>
</evidence>
<dbReference type="GO" id="GO:0016020">
    <property type="term" value="C:membrane"/>
    <property type="evidence" value="ECO:0007669"/>
    <property type="project" value="InterPro"/>
</dbReference>
<evidence type="ECO:0000256" key="7">
    <source>
        <dbReference type="SAM" id="Coils"/>
    </source>
</evidence>
<dbReference type="InterPro" id="IPR001190">
    <property type="entry name" value="SRCR"/>
</dbReference>
<dbReference type="PANTHER" id="PTHR48071">
    <property type="entry name" value="SRCR DOMAIN-CONTAINING PROTEIN"/>
    <property type="match status" value="1"/>
</dbReference>
<dbReference type="Proteomes" id="UP000007110">
    <property type="component" value="Unassembled WGS sequence"/>
</dbReference>
<organism evidence="10 11">
    <name type="scientific">Strongylocentrotus purpuratus</name>
    <name type="common">Purple sea urchin</name>
    <dbReference type="NCBI Taxonomy" id="7668"/>
    <lineage>
        <taxon>Eukaryota</taxon>
        <taxon>Metazoa</taxon>
        <taxon>Echinodermata</taxon>
        <taxon>Eleutherozoa</taxon>
        <taxon>Echinozoa</taxon>
        <taxon>Echinoidea</taxon>
        <taxon>Euechinoidea</taxon>
        <taxon>Echinacea</taxon>
        <taxon>Camarodonta</taxon>
        <taxon>Echinidea</taxon>
        <taxon>Strongylocentrotidae</taxon>
        <taxon>Strongylocentrotus</taxon>
    </lineage>
</organism>
<keyword evidence="4" id="KW-0675">Receptor</keyword>
<comment type="caution">
    <text evidence="6">Lacks conserved residue(s) required for the propagation of feature annotation.</text>
</comment>
<reference evidence="11" key="1">
    <citation type="submission" date="2015-02" db="EMBL/GenBank/DDBJ databases">
        <title>Genome sequencing for Strongylocentrotus purpuratus.</title>
        <authorList>
            <person name="Murali S."/>
            <person name="Liu Y."/>
            <person name="Vee V."/>
            <person name="English A."/>
            <person name="Wang M."/>
            <person name="Skinner E."/>
            <person name="Han Y."/>
            <person name="Muzny D.M."/>
            <person name="Worley K.C."/>
            <person name="Gibbs R.A."/>
        </authorList>
    </citation>
    <scope>NUCLEOTIDE SEQUENCE</scope>
</reference>
<evidence type="ECO:0000256" key="3">
    <source>
        <dbReference type="ARBA" id="ARBA00023157"/>
    </source>
</evidence>
<keyword evidence="7" id="KW-0175">Coiled coil</keyword>
<dbReference type="GeneID" id="583243"/>
<evidence type="ECO:0000256" key="1">
    <source>
        <dbReference type="ARBA" id="ARBA00022729"/>
    </source>
</evidence>
<feature type="domain" description="F5/8 type C" evidence="8">
    <location>
        <begin position="25"/>
        <end position="181"/>
    </location>
</feature>
<evidence type="ECO:0000313" key="10">
    <source>
        <dbReference type="EnsemblMetazoa" id="XP_030845125"/>
    </source>
</evidence>
<feature type="disulfide bond" evidence="6">
    <location>
        <begin position="383"/>
        <end position="393"/>
    </location>
</feature>
<dbReference type="InterPro" id="IPR000421">
    <property type="entry name" value="FA58C"/>
</dbReference>
<dbReference type="PRINTS" id="PR00258">
    <property type="entry name" value="SPERACTRCPTR"/>
</dbReference>
<dbReference type="PROSITE" id="PS50287">
    <property type="entry name" value="SRCR_2"/>
    <property type="match status" value="2"/>
</dbReference>
<dbReference type="SUPFAM" id="SSF49785">
    <property type="entry name" value="Galactose-binding domain-like"/>
    <property type="match status" value="1"/>
</dbReference>
<dbReference type="SUPFAM" id="SSF56487">
    <property type="entry name" value="SRCR-like"/>
    <property type="match status" value="2"/>
</dbReference>
<dbReference type="InterPro" id="IPR008979">
    <property type="entry name" value="Galactose-bd-like_sf"/>
</dbReference>
<dbReference type="PANTHER" id="PTHR48071:SF28">
    <property type="entry name" value="SRCR DOMAIN-CONTAINING PROTEIN"/>
    <property type="match status" value="1"/>
</dbReference>
<accession>A0A7M7P2B3</accession>
<dbReference type="EnsemblMetazoa" id="XM_030989265">
    <property type="protein sequence ID" value="XP_030845125"/>
    <property type="gene ID" value="LOC583243"/>
</dbReference>
<dbReference type="FunFam" id="3.10.250.10:FF:000001">
    <property type="entry name" value="Lysyl oxidase 4 isoform X1"/>
    <property type="match status" value="1"/>
</dbReference>
<dbReference type="FunFam" id="3.10.250.10:FF:000007">
    <property type="entry name" value="Soluble scavenger receptor cysteine-rich domain-containing protein SSC5D"/>
    <property type="match status" value="1"/>
</dbReference>
<feature type="coiled-coil region" evidence="7">
    <location>
        <begin position="450"/>
        <end position="641"/>
    </location>
</feature>
<dbReference type="InParanoid" id="A0A7M7P2B3"/>
<dbReference type="PROSITE" id="PS01285">
    <property type="entry name" value="FA58C_1"/>
    <property type="match status" value="1"/>
</dbReference>
<dbReference type="Gene3D" id="3.10.250.10">
    <property type="entry name" value="SRCR-like domain"/>
    <property type="match status" value="2"/>
</dbReference>
<dbReference type="InterPro" id="IPR036772">
    <property type="entry name" value="SRCR-like_dom_sf"/>
</dbReference>
<dbReference type="AlphaFoldDB" id="A0A7M7P2B3"/>
<dbReference type="KEGG" id="spu:583243"/>
<keyword evidence="3 6" id="KW-1015">Disulfide bond</keyword>
<evidence type="ECO:0000259" key="8">
    <source>
        <dbReference type="PROSITE" id="PS50022"/>
    </source>
</evidence>
<dbReference type="RefSeq" id="XP_030845125.1">
    <property type="nucleotide sequence ID" value="XM_030989265.1"/>
</dbReference>